<dbReference type="EMBL" id="JAINWA010000001">
    <property type="protein sequence ID" value="MCD1653519.1"/>
    <property type="molecule type" value="Genomic_DNA"/>
</dbReference>
<dbReference type="GO" id="GO:0005524">
    <property type="term" value="F:ATP binding"/>
    <property type="evidence" value="ECO:0007669"/>
    <property type="project" value="UniProtKB-KW"/>
</dbReference>
<keyword evidence="2" id="KW-1185">Reference proteome</keyword>
<proteinExistence type="predicted"/>
<evidence type="ECO:0000313" key="1">
    <source>
        <dbReference type="EMBL" id="MCD1653519.1"/>
    </source>
</evidence>
<comment type="caution">
    <text evidence="1">The sequence shown here is derived from an EMBL/GenBank/DDBJ whole genome shotgun (WGS) entry which is preliminary data.</text>
</comment>
<dbReference type="InterPro" id="IPR036890">
    <property type="entry name" value="HATPase_C_sf"/>
</dbReference>
<dbReference type="Gene3D" id="3.30.565.10">
    <property type="entry name" value="Histidine kinase-like ATPase, C-terminal domain"/>
    <property type="match status" value="1"/>
</dbReference>
<protein>
    <submittedName>
        <fullName evidence="1">ATP-binding protein</fullName>
    </submittedName>
</protein>
<dbReference type="RefSeq" id="WP_230752582.1">
    <property type="nucleotide sequence ID" value="NZ_JAINWA010000001.1"/>
</dbReference>
<sequence>MKELVSNVDATPSKRLYLSIIADYDINKALSELIDNSLDIWKLSGKDKVLNVLIDLDKTQQRILVKDNAGGISENDLSFIVSPGQSKNNDIDNTIGVFGVGSKRSVVALAQEVRIKTRKSSDCWQIEFDDTWIKESDDWTLPVYKIEGVEKGSTEIELLKLRKYISDEVIVNFIKHVSETYAIFLKNQNLSIVVNGKKINPILFENWAFPPDYPPHNYVGELPLSNGRRVDVLVTAGLTLESNQASGEYGVYLYCNDRLIVKGLKNHEVGFQKGIAGLPHADLSLARVIIQLSGIPSVMPWNSSKSDINTSSEVFISLREWLTTLIKDFTSLSRRFSKVEGGWPVNVFQYNNGSFIDKDVTNLALADISYLPPLPEVSPRYANIVQKKNKTISEEKPWVVGLYESVIAVDWILKQHFAQKNRIALILLDSTIEIAFKEYILNESGQQYSEKKILEIFSNRSEVERIISESIKLTNPQWTKVKHYYQKRCDLIHRKATTSISDFEISDFRKTVESILKKMFKLQFEN</sequence>
<organism evidence="1 2">
    <name type="scientific">Teretinema zuelzerae</name>
    <dbReference type="NCBI Taxonomy" id="156"/>
    <lineage>
        <taxon>Bacteria</taxon>
        <taxon>Pseudomonadati</taxon>
        <taxon>Spirochaetota</taxon>
        <taxon>Spirochaetia</taxon>
        <taxon>Spirochaetales</taxon>
        <taxon>Treponemataceae</taxon>
        <taxon>Teretinema</taxon>
    </lineage>
</organism>
<dbReference type="SUPFAM" id="SSF55874">
    <property type="entry name" value="ATPase domain of HSP90 chaperone/DNA topoisomerase II/histidine kinase"/>
    <property type="match status" value="1"/>
</dbReference>
<keyword evidence="1" id="KW-0547">Nucleotide-binding</keyword>
<keyword evidence="1" id="KW-0067">ATP-binding</keyword>
<name>A0AAE3JK06_9SPIR</name>
<dbReference type="Proteomes" id="UP001198163">
    <property type="component" value="Unassembled WGS sequence"/>
</dbReference>
<gene>
    <name evidence="1" type="ORF">K7J14_02250</name>
</gene>
<dbReference type="Pfam" id="PF13589">
    <property type="entry name" value="HATPase_c_3"/>
    <property type="match status" value="1"/>
</dbReference>
<reference evidence="1" key="1">
    <citation type="submission" date="2021-08" db="EMBL/GenBank/DDBJ databases">
        <title>Comparative analyses of Brucepasteria parasyntrophica and Teretinema zuelzerae.</title>
        <authorList>
            <person name="Song Y."/>
            <person name="Brune A."/>
        </authorList>
    </citation>
    <scope>NUCLEOTIDE SEQUENCE</scope>
    <source>
        <strain evidence="1">DSM 1903</strain>
    </source>
</reference>
<evidence type="ECO:0000313" key="2">
    <source>
        <dbReference type="Proteomes" id="UP001198163"/>
    </source>
</evidence>
<dbReference type="AlphaFoldDB" id="A0AAE3JK06"/>
<accession>A0AAE3JK06</accession>